<reference evidence="1" key="1">
    <citation type="submission" date="2021-03" db="EMBL/GenBank/DDBJ databases">
        <authorList>
            <person name="Jaffe A."/>
        </authorList>
    </citation>
    <scope>NUCLEOTIDE SEQUENCE</scope>
    <source>
        <strain evidence="1">RIFCSPHIGHO2_01_FULL_AR10_44_11</strain>
    </source>
</reference>
<gene>
    <name evidence="1" type="ORF">J4415_02075</name>
</gene>
<name>A0A8T4KSQ7_9ARCH</name>
<accession>A0A8T4KSQ7</accession>
<proteinExistence type="predicted"/>
<evidence type="ECO:0000313" key="1">
    <source>
        <dbReference type="EMBL" id="MBS3057391.1"/>
    </source>
</evidence>
<dbReference type="PROSITE" id="PS51257">
    <property type="entry name" value="PROKAR_LIPOPROTEIN"/>
    <property type="match status" value="1"/>
</dbReference>
<dbReference type="EMBL" id="JAGVWD010000029">
    <property type="protein sequence ID" value="MBS3057391.1"/>
    <property type="molecule type" value="Genomic_DNA"/>
</dbReference>
<comment type="caution">
    <text evidence="1">The sequence shown here is derived from an EMBL/GenBank/DDBJ whole genome shotgun (WGS) entry which is preliminary data.</text>
</comment>
<dbReference type="Proteomes" id="UP000677687">
    <property type="component" value="Unassembled WGS sequence"/>
</dbReference>
<reference evidence="1" key="2">
    <citation type="submission" date="2021-05" db="EMBL/GenBank/DDBJ databases">
        <title>Protein family content uncovers lineage relationships and bacterial pathway maintenance mechanisms in DPANN archaea.</title>
        <authorList>
            <person name="Castelle C.J."/>
            <person name="Meheust R."/>
            <person name="Jaffe A.L."/>
            <person name="Seitz K."/>
            <person name="Gong X."/>
            <person name="Baker B.J."/>
            <person name="Banfield J.F."/>
        </authorList>
    </citation>
    <scope>NUCLEOTIDE SEQUENCE</scope>
    <source>
        <strain evidence="1">RIFCSPHIGHO2_01_FULL_AR10_44_11</strain>
    </source>
</reference>
<evidence type="ECO:0000313" key="2">
    <source>
        <dbReference type="Proteomes" id="UP000677687"/>
    </source>
</evidence>
<dbReference type="AlphaFoldDB" id="A0A8T4KSQ7"/>
<sequence>MKLSYIIPMALIAVLLLLFGCVQNGKAGDAEGVLASAQIQGTGSSAADITAENVSDIGTSIDSTADALEGFEDTELEELPIDETTFQ</sequence>
<organism evidence="1 2">
    <name type="scientific">Candidatus Iainarchaeum sp</name>
    <dbReference type="NCBI Taxonomy" id="3101447"/>
    <lineage>
        <taxon>Archaea</taxon>
        <taxon>Candidatus Iainarchaeota</taxon>
        <taxon>Candidatus Iainarchaeia</taxon>
        <taxon>Candidatus Iainarchaeales</taxon>
        <taxon>Candidatus Iainarchaeaceae</taxon>
        <taxon>Candidatus Iainarchaeum</taxon>
    </lineage>
</organism>
<protein>
    <submittedName>
        <fullName evidence="1">Uncharacterized protein</fullName>
    </submittedName>
</protein>